<reference evidence="12 13" key="1">
    <citation type="submission" date="2023-03" db="EMBL/GenBank/DDBJ databases">
        <title>High-quality genome of Scylla paramamosain provides insights in environmental adaptation.</title>
        <authorList>
            <person name="Zhang L."/>
        </authorList>
    </citation>
    <scope>NUCLEOTIDE SEQUENCE [LARGE SCALE GENOMIC DNA]</scope>
    <source>
        <strain evidence="12">LZ_2023a</strain>
        <tissue evidence="12">Muscle</tissue>
    </source>
</reference>
<evidence type="ECO:0000313" key="12">
    <source>
        <dbReference type="EMBL" id="KAK8396075.1"/>
    </source>
</evidence>
<keyword evidence="9" id="KW-1071">Ligand-gated ion channel</keyword>
<keyword evidence="5" id="KW-0406">Ion transport</keyword>
<dbReference type="GO" id="GO:0016020">
    <property type="term" value="C:membrane"/>
    <property type="evidence" value="ECO:0007669"/>
    <property type="project" value="UniProtKB-SubCell"/>
</dbReference>
<gene>
    <name evidence="12" type="ORF">O3P69_005287</name>
</gene>
<dbReference type="GO" id="GO:0015276">
    <property type="term" value="F:ligand-gated monoatomic ion channel activity"/>
    <property type="evidence" value="ECO:0007669"/>
    <property type="project" value="InterPro"/>
</dbReference>
<evidence type="ECO:0000256" key="4">
    <source>
        <dbReference type="ARBA" id="ARBA00022989"/>
    </source>
</evidence>
<name>A0AAW0UB71_SCYPA</name>
<evidence type="ECO:0000259" key="11">
    <source>
        <dbReference type="Pfam" id="PF10613"/>
    </source>
</evidence>
<evidence type="ECO:0000256" key="3">
    <source>
        <dbReference type="ARBA" id="ARBA00022692"/>
    </source>
</evidence>
<organism evidence="12 13">
    <name type="scientific">Scylla paramamosain</name>
    <name type="common">Mud crab</name>
    <dbReference type="NCBI Taxonomy" id="85552"/>
    <lineage>
        <taxon>Eukaryota</taxon>
        <taxon>Metazoa</taxon>
        <taxon>Ecdysozoa</taxon>
        <taxon>Arthropoda</taxon>
        <taxon>Crustacea</taxon>
        <taxon>Multicrustacea</taxon>
        <taxon>Malacostraca</taxon>
        <taxon>Eumalacostraca</taxon>
        <taxon>Eucarida</taxon>
        <taxon>Decapoda</taxon>
        <taxon>Pleocyemata</taxon>
        <taxon>Brachyura</taxon>
        <taxon>Eubrachyura</taxon>
        <taxon>Portunoidea</taxon>
        <taxon>Portunidae</taxon>
        <taxon>Portuninae</taxon>
        <taxon>Scylla</taxon>
    </lineage>
</organism>
<evidence type="ECO:0000256" key="7">
    <source>
        <dbReference type="ARBA" id="ARBA00023170"/>
    </source>
</evidence>
<dbReference type="EMBL" id="JARAKH010000016">
    <property type="protein sequence ID" value="KAK8396075.1"/>
    <property type="molecule type" value="Genomic_DNA"/>
</dbReference>
<dbReference type="SUPFAM" id="SSF53850">
    <property type="entry name" value="Periplasmic binding protein-like II"/>
    <property type="match status" value="1"/>
</dbReference>
<sequence>MMQHNSKADRCSSFQLIISKYPVYGYQQPNGSWTGLIGELQRQEVDFAGTLFAVTPERLGILDFSEALYFDEYNTLYILPDVTADMVSFMKPYSLLIQRNRAQFIYCLYTSI</sequence>
<keyword evidence="4" id="KW-1133">Transmembrane helix</keyword>
<dbReference type="InterPro" id="IPR019594">
    <property type="entry name" value="Glu/Gly-bd"/>
</dbReference>
<proteinExistence type="predicted"/>
<dbReference type="AlphaFoldDB" id="A0AAW0UB71"/>
<dbReference type="Proteomes" id="UP001487740">
    <property type="component" value="Unassembled WGS sequence"/>
</dbReference>
<keyword evidence="8" id="KW-0325">Glycoprotein</keyword>
<keyword evidence="7" id="KW-0675">Receptor</keyword>
<evidence type="ECO:0000313" key="13">
    <source>
        <dbReference type="Proteomes" id="UP001487740"/>
    </source>
</evidence>
<evidence type="ECO:0000256" key="8">
    <source>
        <dbReference type="ARBA" id="ARBA00023180"/>
    </source>
</evidence>
<dbReference type="Gene3D" id="3.40.190.10">
    <property type="entry name" value="Periplasmic binding protein-like II"/>
    <property type="match status" value="1"/>
</dbReference>
<evidence type="ECO:0000256" key="1">
    <source>
        <dbReference type="ARBA" id="ARBA00004141"/>
    </source>
</evidence>
<evidence type="ECO:0000256" key="6">
    <source>
        <dbReference type="ARBA" id="ARBA00023136"/>
    </source>
</evidence>
<dbReference type="Pfam" id="PF10613">
    <property type="entry name" value="Lig_chan-Glu_bd"/>
    <property type="match status" value="1"/>
</dbReference>
<evidence type="ECO:0000256" key="10">
    <source>
        <dbReference type="ARBA" id="ARBA00023303"/>
    </source>
</evidence>
<evidence type="ECO:0000256" key="9">
    <source>
        <dbReference type="ARBA" id="ARBA00023286"/>
    </source>
</evidence>
<evidence type="ECO:0000256" key="2">
    <source>
        <dbReference type="ARBA" id="ARBA00022448"/>
    </source>
</evidence>
<comment type="subcellular location">
    <subcellularLocation>
        <location evidence="1">Membrane</location>
        <topology evidence="1">Multi-pass membrane protein</topology>
    </subcellularLocation>
</comment>
<keyword evidence="13" id="KW-1185">Reference proteome</keyword>
<accession>A0AAW0UB71</accession>
<feature type="domain" description="Ionotropic glutamate receptor L-glutamate and glycine-binding" evidence="11">
    <location>
        <begin position="14"/>
        <end position="70"/>
    </location>
</feature>
<keyword evidence="10" id="KW-0407">Ion channel</keyword>
<keyword evidence="3" id="KW-0812">Transmembrane</keyword>
<evidence type="ECO:0000256" key="5">
    <source>
        <dbReference type="ARBA" id="ARBA00023065"/>
    </source>
</evidence>
<keyword evidence="2" id="KW-0813">Transport</keyword>
<keyword evidence="6" id="KW-0472">Membrane</keyword>
<comment type="caution">
    <text evidence="12">The sequence shown here is derived from an EMBL/GenBank/DDBJ whole genome shotgun (WGS) entry which is preliminary data.</text>
</comment>
<protein>
    <recommendedName>
        <fullName evidence="11">Ionotropic glutamate receptor L-glutamate and glycine-binding domain-containing protein</fullName>
    </recommendedName>
</protein>